<proteinExistence type="predicted"/>
<dbReference type="Proteomes" id="UP000671399">
    <property type="component" value="Unassembled WGS sequence"/>
</dbReference>
<protein>
    <submittedName>
        <fullName evidence="1">Uncharacterized protein</fullName>
    </submittedName>
</protein>
<sequence>MTNPPLESIPVILATTMLTEKWDVSLPLDIPVQGIIAKIVANPALPFPQQDQTGNVIPYRLMWQERNRFLGVSETLRSAQVEAGHTLIMTREARAGDRTAGAAT</sequence>
<organism evidence="1 2">
    <name type="scientific">Micromonospora antibiotica</name>
    <dbReference type="NCBI Taxonomy" id="2807623"/>
    <lineage>
        <taxon>Bacteria</taxon>
        <taxon>Bacillati</taxon>
        <taxon>Actinomycetota</taxon>
        <taxon>Actinomycetes</taxon>
        <taxon>Micromonosporales</taxon>
        <taxon>Micromonosporaceae</taxon>
        <taxon>Micromonospora</taxon>
    </lineage>
</organism>
<evidence type="ECO:0000313" key="2">
    <source>
        <dbReference type="Proteomes" id="UP000671399"/>
    </source>
</evidence>
<dbReference type="EMBL" id="JAGFWR010000002">
    <property type="protein sequence ID" value="MBO4160483.1"/>
    <property type="molecule type" value="Genomic_DNA"/>
</dbReference>
<keyword evidence="2" id="KW-1185">Reference proteome</keyword>
<dbReference type="RefSeq" id="WP_208566141.1">
    <property type="nucleotide sequence ID" value="NZ_JAGFWR010000002.1"/>
</dbReference>
<comment type="caution">
    <text evidence="1">The sequence shown here is derived from an EMBL/GenBank/DDBJ whole genome shotgun (WGS) entry which is preliminary data.</text>
</comment>
<accession>A0ABS3V4D4</accession>
<reference evidence="1 2" key="1">
    <citation type="submission" date="2021-03" db="EMBL/GenBank/DDBJ databases">
        <authorList>
            <person name="Lee D.-H."/>
        </authorList>
    </citation>
    <scope>NUCLEOTIDE SEQUENCE [LARGE SCALE GENOMIC DNA]</scope>
    <source>
        <strain evidence="1 2">MMS20-R2-23</strain>
    </source>
</reference>
<gene>
    <name evidence="1" type="ORF">JQN83_06595</name>
</gene>
<evidence type="ECO:0000313" key="1">
    <source>
        <dbReference type="EMBL" id="MBO4160483.1"/>
    </source>
</evidence>
<name>A0ABS3V4D4_9ACTN</name>